<dbReference type="Pfam" id="PF02601">
    <property type="entry name" value="Exonuc_VII_L"/>
    <property type="match status" value="1"/>
</dbReference>
<dbReference type="RefSeq" id="WP_112053814.1">
    <property type="nucleotide sequence ID" value="NZ_QLSX01000002.1"/>
</dbReference>
<dbReference type="GO" id="GO:0003676">
    <property type="term" value="F:nucleic acid binding"/>
    <property type="evidence" value="ECO:0007669"/>
    <property type="project" value="InterPro"/>
</dbReference>
<organism evidence="11 12">
    <name type="scientific">Onishia taeanensis</name>
    <dbReference type="NCBI Taxonomy" id="284577"/>
    <lineage>
        <taxon>Bacteria</taxon>
        <taxon>Pseudomonadati</taxon>
        <taxon>Pseudomonadota</taxon>
        <taxon>Gammaproteobacteria</taxon>
        <taxon>Oceanospirillales</taxon>
        <taxon>Halomonadaceae</taxon>
        <taxon>Onishia</taxon>
    </lineage>
</organism>
<sequence>MPQADTPTFSVSELNRRARLMLERDFGDCWVEGELSNVARPASGHVYFTLKDERAQLKCALFRNRGRFVGTPLNDGDRVRLRGKVSIFEPRGDYQMIVEAVQPTGQGDLLAAFERLKHQLSAEGVFANARPLPCPPRHLLVLTSPTGAAIRDVLAVLSARWPLSRVSVLPVPVQGKEAAPAMIRALALANRDSRFDPERDAILVTRGGGSLEDLWAFNDEHLARAIFHSRLPVLSAVGHETDVTLSDFAADGRAPTPSAAAERLVPDQAALRQRLDSALSRLARAQRSRLDAETQRLDHLRARLRHPGERLAQQRAHLGQLEGRLQRAMQSRLLEARTRERHAGARLNAFDPRQQLDSARQRLAQADRRLTATLPRQLAEHRQQLSSLARELQAVSPLAVLGRGYSILSDDEGRVIRRSQDTQPGQQLTARLGEGRLKVEVKRRFKAAPAPERTSSQAPNQASSQAPNQASSQAPAETTGPEHRDETD</sequence>
<dbReference type="AlphaFoldDB" id="A0A328XW64"/>
<gene>
    <name evidence="5" type="primary">xseA</name>
    <name evidence="11" type="ORF">BCL93_102239</name>
</gene>
<dbReference type="OrthoDB" id="9802795at2"/>
<evidence type="ECO:0000313" key="12">
    <source>
        <dbReference type="Proteomes" id="UP000249700"/>
    </source>
</evidence>
<comment type="caution">
    <text evidence="11">The sequence shown here is derived from an EMBL/GenBank/DDBJ whole genome shotgun (WGS) entry which is preliminary data.</text>
</comment>
<dbReference type="InterPro" id="IPR025824">
    <property type="entry name" value="OB-fold_nuc-bd_dom"/>
</dbReference>
<evidence type="ECO:0000256" key="4">
    <source>
        <dbReference type="ARBA" id="ARBA00022839"/>
    </source>
</evidence>
<feature type="domain" description="Exonuclease VII large subunit C-terminal" evidence="9">
    <location>
        <begin position="128"/>
        <end position="439"/>
    </location>
</feature>
<evidence type="ECO:0000256" key="5">
    <source>
        <dbReference type="HAMAP-Rule" id="MF_00378"/>
    </source>
</evidence>
<dbReference type="CDD" id="cd04489">
    <property type="entry name" value="ExoVII_LU_OBF"/>
    <property type="match status" value="1"/>
</dbReference>
<dbReference type="Proteomes" id="UP000249700">
    <property type="component" value="Unassembled WGS sequence"/>
</dbReference>
<evidence type="ECO:0000313" key="11">
    <source>
        <dbReference type="EMBL" id="RAR63500.1"/>
    </source>
</evidence>
<keyword evidence="2 5" id="KW-0540">Nuclease</keyword>
<proteinExistence type="inferred from homology"/>
<comment type="subunit">
    <text evidence="5">Heterooligomer composed of large and small subunits.</text>
</comment>
<evidence type="ECO:0000259" key="9">
    <source>
        <dbReference type="Pfam" id="PF02601"/>
    </source>
</evidence>
<evidence type="ECO:0000256" key="7">
    <source>
        <dbReference type="SAM" id="Coils"/>
    </source>
</evidence>
<evidence type="ECO:0000259" key="10">
    <source>
        <dbReference type="Pfam" id="PF13742"/>
    </source>
</evidence>
<comment type="subcellular location">
    <subcellularLocation>
        <location evidence="5 6">Cytoplasm</location>
    </subcellularLocation>
</comment>
<accession>A0A328XW64</accession>
<dbReference type="PANTHER" id="PTHR30008:SF0">
    <property type="entry name" value="EXODEOXYRIBONUCLEASE 7 LARGE SUBUNIT"/>
    <property type="match status" value="1"/>
</dbReference>
<name>A0A328XW64_9GAMM</name>
<evidence type="ECO:0000256" key="3">
    <source>
        <dbReference type="ARBA" id="ARBA00022801"/>
    </source>
</evidence>
<dbReference type="InterPro" id="IPR020579">
    <property type="entry name" value="Exonuc_VII_lsu_C"/>
</dbReference>
<evidence type="ECO:0000256" key="8">
    <source>
        <dbReference type="SAM" id="MobiDB-lite"/>
    </source>
</evidence>
<dbReference type="EMBL" id="QLSX01000002">
    <property type="protein sequence ID" value="RAR63500.1"/>
    <property type="molecule type" value="Genomic_DNA"/>
</dbReference>
<keyword evidence="1 5" id="KW-0963">Cytoplasm</keyword>
<feature type="domain" description="OB-fold nucleic acid binding" evidence="10">
    <location>
        <begin position="9"/>
        <end position="101"/>
    </location>
</feature>
<protein>
    <recommendedName>
        <fullName evidence="5">Exodeoxyribonuclease 7 large subunit</fullName>
        <ecNumber evidence="5">3.1.11.6</ecNumber>
    </recommendedName>
    <alternativeName>
        <fullName evidence="5">Exodeoxyribonuclease VII large subunit</fullName>
        <shortName evidence="5">Exonuclease VII large subunit</shortName>
    </alternativeName>
</protein>
<dbReference type="Gene3D" id="2.40.50.1010">
    <property type="match status" value="1"/>
</dbReference>
<dbReference type="InterPro" id="IPR003753">
    <property type="entry name" value="Exonuc_VII_L"/>
</dbReference>
<reference evidence="11 12" key="1">
    <citation type="submission" date="2018-06" db="EMBL/GenBank/DDBJ databases">
        <title>Comparative analysis of microorganisms from saline springs in Andes Mountain Range, Colombia.</title>
        <authorList>
            <person name="Rubin E."/>
        </authorList>
    </citation>
    <scope>NUCLEOTIDE SEQUENCE [LARGE SCALE GENOMIC DNA]</scope>
    <source>
        <strain evidence="11 12">USBA-857</strain>
    </source>
</reference>
<dbReference type="GO" id="GO:0005737">
    <property type="term" value="C:cytoplasm"/>
    <property type="evidence" value="ECO:0007669"/>
    <property type="project" value="UniProtKB-SubCell"/>
</dbReference>
<dbReference type="EC" id="3.1.11.6" evidence="5"/>
<feature type="coiled-coil region" evidence="7">
    <location>
        <begin position="268"/>
        <end position="303"/>
    </location>
</feature>
<dbReference type="PANTHER" id="PTHR30008">
    <property type="entry name" value="EXODEOXYRIBONUCLEASE 7 LARGE SUBUNIT"/>
    <property type="match status" value="1"/>
</dbReference>
<evidence type="ECO:0000256" key="2">
    <source>
        <dbReference type="ARBA" id="ARBA00022722"/>
    </source>
</evidence>
<keyword evidence="4 5" id="KW-0269">Exonuclease</keyword>
<feature type="region of interest" description="Disordered" evidence="8">
    <location>
        <begin position="442"/>
        <end position="488"/>
    </location>
</feature>
<keyword evidence="7" id="KW-0175">Coiled coil</keyword>
<comment type="catalytic activity">
    <reaction evidence="5 6">
        <text>Exonucleolytic cleavage in either 5'- to 3'- or 3'- to 5'-direction to yield nucleoside 5'-phosphates.</text>
        <dbReference type="EC" id="3.1.11.6"/>
    </reaction>
</comment>
<dbReference type="NCBIfam" id="TIGR00237">
    <property type="entry name" value="xseA"/>
    <property type="match status" value="1"/>
</dbReference>
<dbReference type="HAMAP" id="MF_00378">
    <property type="entry name" value="Exonuc_7_L"/>
    <property type="match status" value="1"/>
</dbReference>
<evidence type="ECO:0000256" key="1">
    <source>
        <dbReference type="ARBA" id="ARBA00022490"/>
    </source>
</evidence>
<comment type="function">
    <text evidence="5">Bidirectionally degrades single-stranded DNA into large acid-insoluble oligonucleotides, which are then degraded further into small acid-soluble oligonucleotides.</text>
</comment>
<dbReference type="GO" id="GO:0006308">
    <property type="term" value="P:DNA catabolic process"/>
    <property type="evidence" value="ECO:0007669"/>
    <property type="project" value="UniProtKB-UniRule"/>
</dbReference>
<dbReference type="GO" id="GO:0009318">
    <property type="term" value="C:exodeoxyribonuclease VII complex"/>
    <property type="evidence" value="ECO:0007669"/>
    <property type="project" value="UniProtKB-UniRule"/>
</dbReference>
<dbReference type="GO" id="GO:0008855">
    <property type="term" value="F:exodeoxyribonuclease VII activity"/>
    <property type="evidence" value="ECO:0007669"/>
    <property type="project" value="UniProtKB-UniRule"/>
</dbReference>
<comment type="similarity">
    <text evidence="5 6">Belongs to the XseA family.</text>
</comment>
<evidence type="ECO:0000256" key="6">
    <source>
        <dbReference type="RuleBase" id="RU004355"/>
    </source>
</evidence>
<feature type="compositionally biased region" description="Low complexity" evidence="8">
    <location>
        <begin position="455"/>
        <end position="476"/>
    </location>
</feature>
<dbReference type="Pfam" id="PF13742">
    <property type="entry name" value="tRNA_anti_2"/>
    <property type="match status" value="1"/>
</dbReference>
<keyword evidence="3 5" id="KW-0378">Hydrolase</keyword>